<dbReference type="PANTHER" id="PTHR30069:SF29">
    <property type="entry name" value="HEMOGLOBIN AND HEMOGLOBIN-HAPTOGLOBIN-BINDING PROTEIN 1-RELATED"/>
    <property type="match status" value="1"/>
</dbReference>
<organism evidence="15 16">
    <name type="scientific">Filimonas zeae</name>
    <dbReference type="NCBI Taxonomy" id="1737353"/>
    <lineage>
        <taxon>Bacteria</taxon>
        <taxon>Pseudomonadati</taxon>
        <taxon>Bacteroidota</taxon>
        <taxon>Chitinophagia</taxon>
        <taxon>Chitinophagales</taxon>
        <taxon>Chitinophagaceae</taxon>
        <taxon>Filimonas</taxon>
    </lineage>
</organism>
<keyword evidence="4 10" id="KW-0812">Transmembrane</keyword>
<evidence type="ECO:0000256" key="7">
    <source>
        <dbReference type="ARBA" id="ARBA00023136"/>
    </source>
</evidence>
<dbReference type="Gene3D" id="2.40.170.20">
    <property type="entry name" value="TonB-dependent receptor, beta-barrel domain"/>
    <property type="match status" value="1"/>
</dbReference>
<evidence type="ECO:0000256" key="11">
    <source>
        <dbReference type="RuleBase" id="RU003357"/>
    </source>
</evidence>
<evidence type="ECO:0000256" key="2">
    <source>
        <dbReference type="ARBA" id="ARBA00022448"/>
    </source>
</evidence>
<dbReference type="InterPro" id="IPR037066">
    <property type="entry name" value="Plug_dom_sf"/>
</dbReference>
<dbReference type="GO" id="GO:0044718">
    <property type="term" value="P:siderophore transmembrane transport"/>
    <property type="evidence" value="ECO:0007669"/>
    <property type="project" value="TreeGrafter"/>
</dbReference>
<gene>
    <name evidence="15" type="ORF">GCM10011379_02010</name>
</gene>
<dbReference type="InterPro" id="IPR036942">
    <property type="entry name" value="Beta-barrel_TonB_sf"/>
</dbReference>
<dbReference type="CDD" id="cd01347">
    <property type="entry name" value="ligand_gated_channel"/>
    <property type="match status" value="1"/>
</dbReference>
<comment type="subcellular location">
    <subcellularLocation>
        <location evidence="1 10">Cell outer membrane</location>
        <topology evidence="1 10">Multi-pass membrane protein</topology>
    </subcellularLocation>
</comment>
<dbReference type="AlphaFoldDB" id="A0A917MQ89"/>
<dbReference type="Pfam" id="PF00593">
    <property type="entry name" value="TonB_dep_Rec_b-barrel"/>
    <property type="match status" value="1"/>
</dbReference>
<dbReference type="Gene3D" id="2.170.130.10">
    <property type="entry name" value="TonB-dependent receptor, plug domain"/>
    <property type="match status" value="1"/>
</dbReference>
<dbReference type="GO" id="GO:0009279">
    <property type="term" value="C:cell outer membrane"/>
    <property type="evidence" value="ECO:0007669"/>
    <property type="project" value="UniProtKB-SubCell"/>
</dbReference>
<keyword evidence="5 12" id="KW-0732">Signal</keyword>
<reference evidence="15" key="2">
    <citation type="submission" date="2020-09" db="EMBL/GenBank/DDBJ databases">
        <authorList>
            <person name="Sun Q."/>
            <person name="Zhou Y."/>
        </authorList>
    </citation>
    <scope>NUCLEOTIDE SEQUENCE</scope>
    <source>
        <strain evidence="15">CGMCC 1.15290</strain>
    </source>
</reference>
<feature type="domain" description="TonB-dependent receptor plug" evidence="14">
    <location>
        <begin position="46"/>
        <end position="154"/>
    </location>
</feature>
<dbReference type="EMBL" id="BMIB01000001">
    <property type="protein sequence ID" value="GGH57383.1"/>
    <property type="molecule type" value="Genomic_DNA"/>
</dbReference>
<dbReference type="SUPFAM" id="SSF56935">
    <property type="entry name" value="Porins"/>
    <property type="match status" value="1"/>
</dbReference>
<sequence>MSMNKSVLPLSALLLLGVKAGAQDSLRTARLDEVIVTANKIAQKQNATGKVVSVISREQIEKSTGRTVAQLLNEQAGITINGALNNLGTNQSVYMRGASSGRTLILVDGIPVYDPSLSNSEFDLNLLALNDIERIEICRGAQSTLYGSDAIAGVINIITVRQDVDKPVNVKASLAGGSYGTIRGNAKVYGKAGKLSYNAGYAKLKSDGFSAAYDRTGNEGFDNDGYNGDALNASLQYQLSNELLLRGFSRYSRYKADIDNSAFIDEKDYVLKSKSLMTGGGFTFKKTGVVLNGNYQYSEFTRGQIDDSVYISPATKYFKLDYFGKAQFAELFANIELGKGFSLLQGADFRYSSMNSYSYYMNPGPVDPYNPSESTFKDTSLSQSSLYGSLLYSGINGNLNVELGGRLNVHSRYGSNHTYTFNPSYRINYHLRVFGSIATGFKAPTLYQLYDAWSGQPDLKPERSTNYEGGIQYQARNFRTRAVYFYRDIKDGLDYNYITYRYFNFGRQKVGGIELEATLQPAKGVTVTANYTWLHAQEQIQNRVNQQDTTYKYLLRRPDHNVNVTIGYNAGSRLYVSVSGKYVSKRYDIGAGKDEKLDPYFLLGAYAEYKYNSHIKIFADAQNLTNKKFFDVLGYRSIPFMFNGGVAINW</sequence>
<comment type="similarity">
    <text evidence="10 11">Belongs to the TonB-dependent receptor family.</text>
</comment>
<evidence type="ECO:0000313" key="15">
    <source>
        <dbReference type="EMBL" id="GGH57383.1"/>
    </source>
</evidence>
<name>A0A917MQ89_9BACT</name>
<evidence type="ECO:0000256" key="10">
    <source>
        <dbReference type="PROSITE-ProRule" id="PRU01360"/>
    </source>
</evidence>
<keyword evidence="3 10" id="KW-1134">Transmembrane beta strand</keyword>
<dbReference type="Proteomes" id="UP000627292">
    <property type="component" value="Unassembled WGS sequence"/>
</dbReference>
<evidence type="ECO:0000256" key="3">
    <source>
        <dbReference type="ARBA" id="ARBA00022452"/>
    </source>
</evidence>
<evidence type="ECO:0000256" key="6">
    <source>
        <dbReference type="ARBA" id="ARBA00023077"/>
    </source>
</evidence>
<keyword evidence="7 10" id="KW-0472">Membrane</keyword>
<protein>
    <submittedName>
        <fullName evidence="15">TonB-dependent receptor</fullName>
    </submittedName>
</protein>
<dbReference type="GO" id="GO:0015344">
    <property type="term" value="F:siderophore uptake transmembrane transporter activity"/>
    <property type="evidence" value="ECO:0007669"/>
    <property type="project" value="TreeGrafter"/>
</dbReference>
<dbReference type="InterPro" id="IPR039426">
    <property type="entry name" value="TonB-dep_rcpt-like"/>
</dbReference>
<feature type="signal peptide" evidence="12">
    <location>
        <begin position="1"/>
        <end position="22"/>
    </location>
</feature>
<proteinExistence type="inferred from homology"/>
<feature type="domain" description="TonB-dependent receptor-like beta-barrel" evidence="13">
    <location>
        <begin position="211"/>
        <end position="624"/>
    </location>
</feature>
<accession>A0A917MQ89</accession>
<evidence type="ECO:0000256" key="1">
    <source>
        <dbReference type="ARBA" id="ARBA00004571"/>
    </source>
</evidence>
<dbReference type="InterPro" id="IPR000531">
    <property type="entry name" value="Beta-barrel_TonB"/>
</dbReference>
<evidence type="ECO:0000256" key="8">
    <source>
        <dbReference type="ARBA" id="ARBA00023170"/>
    </source>
</evidence>
<keyword evidence="6 11" id="KW-0798">TonB box</keyword>
<comment type="caution">
    <text evidence="15">The sequence shown here is derived from an EMBL/GenBank/DDBJ whole genome shotgun (WGS) entry which is preliminary data.</text>
</comment>
<dbReference type="PROSITE" id="PS52016">
    <property type="entry name" value="TONB_DEPENDENT_REC_3"/>
    <property type="match status" value="1"/>
</dbReference>
<evidence type="ECO:0000256" key="12">
    <source>
        <dbReference type="SAM" id="SignalP"/>
    </source>
</evidence>
<dbReference type="Pfam" id="PF07715">
    <property type="entry name" value="Plug"/>
    <property type="match status" value="1"/>
</dbReference>
<evidence type="ECO:0000313" key="16">
    <source>
        <dbReference type="Proteomes" id="UP000627292"/>
    </source>
</evidence>
<reference evidence="15" key="1">
    <citation type="journal article" date="2014" name="Int. J. Syst. Evol. Microbiol.">
        <title>Complete genome sequence of Corynebacterium casei LMG S-19264T (=DSM 44701T), isolated from a smear-ripened cheese.</title>
        <authorList>
            <consortium name="US DOE Joint Genome Institute (JGI-PGF)"/>
            <person name="Walter F."/>
            <person name="Albersmeier A."/>
            <person name="Kalinowski J."/>
            <person name="Ruckert C."/>
        </authorList>
    </citation>
    <scope>NUCLEOTIDE SEQUENCE</scope>
    <source>
        <strain evidence="15">CGMCC 1.15290</strain>
    </source>
</reference>
<evidence type="ECO:0000259" key="14">
    <source>
        <dbReference type="Pfam" id="PF07715"/>
    </source>
</evidence>
<feature type="chain" id="PRO_5037181878" evidence="12">
    <location>
        <begin position="23"/>
        <end position="650"/>
    </location>
</feature>
<dbReference type="InterPro" id="IPR012910">
    <property type="entry name" value="Plug_dom"/>
</dbReference>
<keyword evidence="16" id="KW-1185">Reference proteome</keyword>
<keyword evidence="8 15" id="KW-0675">Receptor</keyword>
<evidence type="ECO:0000256" key="9">
    <source>
        <dbReference type="ARBA" id="ARBA00023237"/>
    </source>
</evidence>
<dbReference type="PANTHER" id="PTHR30069">
    <property type="entry name" value="TONB-DEPENDENT OUTER MEMBRANE RECEPTOR"/>
    <property type="match status" value="1"/>
</dbReference>
<keyword evidence="2 10" id="KW-0813">Transport</keyword>
<evidence type="ECO:0000256" key="4">
    <source>
        <dbReference type="ARBA" id="ARBA00022692"/>
    </source>
</evidence>
<evidence type="ECO:0000256" key="5">
    <source>
        <dbReference type="ARBA" id="ARBA00022729"/>
    </source>
</evidence>
<evidence type="ECO:0000259" key="13">
    <source>
        <dbReference type="Pfam" id="PF00593"/>
    </source>
</evidence>
<keyword evidence="9 10" id="KW-0998">Cell outer membrane</keyword>